<feature type="region of interest" description="Disordered" evidence="1">
    <location>
        <begin position="34"/>
        <end position="66"/>
    </location>
</feature>
<accession>A0A672K145</accession>
<proteinExistence type="predicted"/>
<evidence type="ECO:0000256" key="1">
    <source>
        <dbReference type="SAM" id="MobiDB-lite"/>
    </source>
</evidence>
<name>A0A672K145_SINGR</name>
<reference evidence="2" key="2">
    <citation type="submission" date="2025-09" db="UniProtKB">
        <authorList>
            <consortium name="Ensembl"/>
        </authorList>
    </citation>
    <scope>IDENTIFICATION</scope>
</reference>
<protein>
    <submittedName>
        <fullName evidence="2">Uncharacterized protein</fullName>
    </submittedName>
</protein>
<evidence type="ECO:0000313" key="2">
    <source>
        <dbReference type="Ensembl" id="ENSSGRP00000002251.1"/>
    </source>
</evidence>
<dbReference type="Proteomes" id="UP000472262">
    <property type="component" value="Unassembled WGS sequence"/>
</dbReference>
<sequence length="66" mass="7633">MIEQVKLERVCFLFIKLTFGLFASLLRTFKHPTPAAQTERDGGCTNEQRRDIHGKMCHEQSESTLH</sequence>
<reference evidence="2" key="1">
    <citation type="submission" date="2025-08" db="UniProtKB">
        <authorList>
            <consortium name="Ensembl"/>
        </authorList>
    </citation>
    <scope>IDENTIFICATION</scope>
</reference>
<keyword evidence="3" id="KW-1185">Reference proteome</keyword>
<dbReference type="Ensembl" id="ENSSGRT00000002465.1">
    <property type="protein sequence ID" value="ENSSGRP00000002251.1"/>
    <property type="gene ID" value="ENSSGRG00000001406.1"/>
</dbReference>
<dbReference type="AlphaFoldDB" id="A0A672K145"/>
<feature type="compositionally biased region" description="Basic and acidic residues" evidence="1">
    <location>
        <begin position="38"/>
        <end position="66"/>
    </location>
</feature>
<dbReference type="InParanoid" id="A0A672K145"/>
<evidence type="ECO:0000313" key="3">
    <source>
        <dbReference type="Proteomes" id="UP000472262"/>
    </source>
</evidence>
<organism evidence="2 3">
    <name type="scientific">Sinocyclocheilus grahami</name>
    <name type="common">Dianchi golden-line fish</name>
    <name type="synonym">Barbus grahami</name>
    <dbReference type="NCBI Taxonomy" id="75366"/>
    <lineage>
        <taxon>Eukaryota</taxon>
        <taxon>Metazoa</taxon>
        <taxon>Chordata</taxon>
        <taxon>Craniata</taxon>
        <taxon>Vertebrata</taxon>
        <taxon>Euteleostomi</taxon>
        <taxon>Actinopterygii</taxon>
        <taxon>Neopterygii</taxon>
        <taxon>Teleostei</taxon>
        <taxon>Ostariophysi</taxon>
        <taxon>Cypriniformes</taxon>
        <taxon>Cyprinidae</taxon>
        <taxon>Cyprininae</taxon>
        <taxon>Sinocyclocheilus</taxon>
    </lineage>
</organism>